<evidence type="ECO:0008006" key="4">
    <source>
        <dbReference type="Google" id="ProtNLM"/>
    </source>
</evidence>
<keyword evidence="1" id="KW-0472">Membrane</keyword>
<accession>A0A5S3PQD4</accession>
<evidence type="ECO:0000313" key="3">
    <source>
        <dbReference type="Proteomes" id="UP000310314"/>
    </source>
</evidence>
<name>A0A5S3PQD4_9FLAO</name>
<evidence type="ECO:0000313" key="2">
    <source>
        <dbReference type="EMBL" id="TMM56957.1"/>
    </source>
</evidence>
<dbReference type="OrthoDB" id="708468at2"/>
<proteinExistence type="predicted"/>
<organism evidence="2 3">
    <name type="scientific">Maribacter algarum</name>
    <name type="common">ex Zhang et al. 2020</name>
    <dbReference type="NCBI Taxonomy" id="2578118"/>
    <lineage>
        <taxon>Bacteria</taxon>
        <taxon>Pseudomonadati</taxon>
        <taxon>Bacteroidota</taxon>
        <taxon>Flavobacteriia</taxon>
        <taxon>Flavobacteriales</taxon>
        <taxon>Flavobacteriaceae</taxon>
        <taxon>Maribacter</taxon>
    </lineage>
</organism>
<feature type="transmembrane region" description="Helical" evidence="1">
    <location>
        <begin position="81"/>
        <end position="109"/>
    </location>
</feature>
<sequence length="148" mass="16905">MKNKHLIDSEIQQFAFDESECEKDVVEHMSSCSLCKQRVEDYVLLSTSIKSIPDPALGFDLSKRVLMQLETSSKKKPLLDYFVYALITLSGLLVGFCVACFSLFCINWFKGNSTVSMAFIICIALSILMILINDIMKSHRRKMKMLKF</sequence>
<keyword evidence="1" id="KW-1133">Transmembrane helix</keyword>
<reference evidence="2 3" key="1">
    <citation type="submission" date="2019-05" db="EMBL/GenBank/DDBJ databases">
        <authorList>
            <person name="Zhang J.-Y."/>
            <person name="Feg X."/>
            <person name="Du Z.-J."/>
        </authorList>
    </citation>
    <scope>NUCLEOTIDE SEQUENCE [LARGE SCALE GENOMIC DNA]</scope>
    <source>
        <strain evidence="2 3">RZ26</strain>
    </source>
</reference>
<dbReference type="Proteomes" id="UP000310314">
    <property type="component" value="Unassembled WGS sequence"/>
</dbReference>
<protein>
    <recommendedName>
        <fullName evidence="4">Zinc-finger domain-containing protein</fullName>
    </recommendedName>
</protein>
<gene>
    <name evidence="2" type="ORF">FEE95_10715</name>
</gene>
<comment type="caution">
    <text evidence="2">The sequence shown here is derived from an EMBL/GenBank/DDBJ whole genome shotgun (WGS) entry which is preliminary data.</text>
</comment>
<dbReference type="RefSeq" id="WP_138657941.1">
    <property type="nucleotide sequence ID" value="NZ_VATY01000002.1"/>
</dbReference>
<keyword evidence="1" id="KW-0812">Transmembrane</keyword>
<dbReference type="AlphaFoldDB" id="A0A5S3PQD4"/>
<evidence type="ECO:0000256" key="1">
    <source>
        <dbReference type="SAM" id="Phobius"/>
    </source>
</evidence>
<keyword evidence="3" id="KW-1185">Reference proteome</keyword>
<feature type="transmembrane region" description="Helical" evidence="1">
    <location>
        <begin position="115"/>
        <end position="136"/>
    </location>
</feature>
<dbReference type="EMBL" id="VATY01000002">
    <property type="protein sequence ID" value="TMM56957.1"/>
    <property type="molecule type" value="Genomic_DNA"/>
</dbReference>